<organism evidence="2 3">
    <name type="scientific">Hirundo rustica rustica</name>
    <dbReference type="NCBI Taxonomy" id="333673"/>
    <lineage>
        <taxon>Eukaryota</taxon>
        <taxon>Metazoa</taxon>
        <taxon>Chordata</taxon>
        <taxon>Craniata</taxon>
        <taxon>Vertebrata</taxon>
        <taxon>Euteleostomi</taxon>
        <taxon>Archelosauria</taxon>
        <taxon>Archosauria</taxon>
        <taxon>Dinosauria</taxon>
        <taxon>Saurischia</taxon>
        <taxon>Theropoda</taxon>
        <taxon>Coelurosauria</taxon>
        <taxon>Aves</taxon>
        <taxon>Neognathae</taxon>
        <taxon>Neoaves</taxon>
        <taxon>Telluraves</taxon>
        <taxon>Australaves</taxon>
        <taxon>Passeriformes</taxon>
        <taxon>Sylvioidea</taxon>
        <taxon>Hirundinidae</taxon>
        <taxon>Hirundo</taxon>
    </lineage>
</organism>
<keyword evidence="3" id="KW-1185">Reference proteome</keyword>
<dbReference type="Proteomes" id="UP000269221">
    <property type="component" value="Unassembled WGS sequence"/>
</dbReference>
<evidence type="ECO:0000256" key="1">
    <source>
        <dbReference type="SAM" id="MobiDB-lite"/>
    </source>
</evidence>
<comment type="caution">
    <text evidence="2">The sequence shown here is derived from an EMBL/GenBank/DDBJ whole genome shotgun (WGS) entry which is preliminary data.</text>
</comment>
<accession>A0A3M0KIG5</accession>
<evidence type="ECO:0000313" key="2">
    <source>
        <dbReference type="EMBL" id="RMC13022.1"/>
    </source>
</evidence>
<name>A0A3M0KIG5_HIRRU</name>
<proteinExistence type="predicted"/>
<gene>
    <name evidence="2" type="ORF">DUI87_10552</name>
</gene>
<dbReference type="AlphaFoldDB" id="A0A3M0KIG5"/>
<feature type="compositionally biased region" description="Basic and acidic residues" evidence="1">
    <location>
        <begin position="1"/>
        <end position="10"/>
    </location>
</feature>
<evidence type="ECO:0000313" key="3">
    <source>
        <dbReference type="Proteomes" id="UP000269221"/>
    </source>
</evidence>
<feature type="region of interest" description="Disordered" evidence="1">
    <location>
        <begin position="1"/>
        <end position="23"/>
    </location>
</feature>
<reference evidence="2 3" key="1">
    <citation type="submission" date="2018-07" db="EMBL/GenBank/DDBJ databases">
        <title>A high quality draft genome assembly of the barn swallow (H. rustica rustica).</title>
        <authorList>
            <person name="Formenti G."/>
            <person name="Chiara M."/>
            <person name="Poveda L."/>
            <person name="Francoijs K.-J."/>
            <person name="Bonisoli-Alquati A."/>
            <person name="Canova L."/>
            <person name="Gianfranceschi L."/>
            <person name="Horner D.S."/>
            <person name="Saino N."/>
        </authorList>
    </citation>
    <scope>NUCLEOTIDE SEQUENCE [LARGE SCALE GENOMIC DNA]</scope>
    <source>
        <strain evidence="2">Chelidonia</strain>
        <tissue evidence="2">Blood</tissue>
    </source>
</reference>
<dbReference type="EMBL" id="QRBI01000106">
    <property type="protein sequence ID" value="RMC13022.1"/>
    <property type="molecule type" value="Genomic_DNA"/>
</dbReference>
<sequence length="87" mass="9295">MPTSSKKESPVAKAEPVNNIPWDSAFKEENTTLHNLNFHCERDMTTSESNNSEDPKTTEEGGGAPGTGAEIPPQTPVQTSVGACLDH</sequence>
<feature type="region of interest" description="Disordered" evidence="1">
    <location>
        <begin position="40"/>
        <end position="87"/>
    </location>
</feature>
<protein>
    <submittedName>
        <fullName evidence="2">Uncharacterized protein</fullName>
    </submittedName>
</protein>